<feature type="DNA-binding region" description="H-T-H motif" evidence="4">
    <location>
        <begin position="36"/>
        <end position="55"/>
    </location>
</feature>
<dbReference type="PROSITE" id="PS50977">
    <property type="entry name" value="HTH_TETR_2"/>
    <property type="match status" value="1"/>
</dbReference>
<evidence type="ECO:0000313" key="7">
    <source>
        <dbReference type="Proteomes" id="UP001239083"/>
    </source>
</evidence>
<evidence type="ECO:0000256" key="1">
    <source>
        <dbReference type="ARBA" id="ARBA00023015"/>
    </source>
</evidence>
<reference evidence="6 7" key="1">
    <citation type="submission" date="2023-07" db="EMBL/GenBank/DDBJ databases">
        <title>Comparative genomics of wheat-associated soil bacteria to identify genetic determinants of phenazine resistance.</title>
        <authorList>
            <person name="Mouncey N."/>
        </authorList>
    </citation>
    <scope>NUCLEOTIDE SEQUENCE [LARGE SCALE GENOMIC DNA]</scope>
    <source>
        <strain evidence="6 7">V3I3</strain>
    </source>
</reference>
<proteinExistence type="predicted"/>
<feature type="domain" description="HTH tetR-type" evidence="5">
    <location>
        <begin position="13"/>
        <end position="73"/>
    </location>
</feature>
<keyword evidence="3" id="KW-0804">Transcription</keyword>
<dbReference type="InterPro" id="IPR050109">
    <property type="entry name" value="HTH-type_TetR-like_transc_reg"/>
</dbReference>
<evidence type="ECO:0000256" key="3">
    <source>
        <dbReference type="ARBA" id="ARBA00023163"/>
    </source>
</evidence>
<gene>
    <name evidence="6" type="ORF">QFZ26_003615</name>
</gene>
<dbReference type="InterPro" id="IPR036271">
    <property type="entry name" value="Tet_transcr_reg_TetR-rel_C_sf"/>
</dbReference>
<evidence type="ECO:0000256" key="4">
    <source>
        <dbReference type="PROSITE-ProRule" id="PRU00335"/>
    </source>
</evidence>
<keyword evidence="1" id="KW-0805">Transcription regulation</keyword>
<comment type="caution">
    <text evidence="6">The sequence shown here is derived from an EMBL/GenBank/DDBJ whole genome shotgun (WGS) entry which is preliminary data.</text>
</comment>
<sequence length="202" mass="21593">MPRTATQNEAMRAATRSAIETAGVRVFARHGFAAANIRQIADEAGISVGSVYRHYASKEDLFDELLEQASTGLSAAATQLSSGGDPSDLIGGFTEVYLSDLAGEDGAAEFFMVINQGFTTDAPAGTARRLAVTQQTLWKAFAALVRRGQVEGRFVGGDPDRMTAYYFALLSGITTMRHALNDELAEPDVDLILRILTGGAER</sequence>
<protein>
    <submittedName>
        <fullName evidence="6">AcrR family transcriptional regulator</fullName>
    </submittedName>
</protein>
<evidence type="ECO:0000256" key="2">
    <source>
        <dbReference type="ARBA" id="ARBA00023125"/>
    </source>
</evidence>
<dbReference type="InterPro" id="IPR001647">
    <property type="entry name" value="HTH_TetR"/>
</dbReference>
<name>A0ABU0RDA3_9MICO</name>
<organism evidence="6 7">
    <name type="scientific">Agromyces ramosus</name>
    <dbReference type="NCBI Taxonomy" id="33879"/>
    <lineage>
        <taxon>Bacteria</taxon>
        <taxon>Bacillati</taxon>
        <taxon>Actinomycetota</taxon>
        <taxon>Actinomycetes</taxon>
        <taxon>Micrococcales</taxon>
        <taxon>Microbacteriaceae</taxon>
        <taxon>Agromyces</taxon>
    </lineage>
</organism>
<keyword evidence="2 4" id="KW-0238">DNA-binding</keyword>
<dbReference type="EMBL" id="JAUSYY010000001">
    <property type="protein sequence ID" value="MDQ0896060.1"/>
    <property type="molecule type" value="Genomic_DNA"/>
</dbReference>
<evidence type="ECO:0000259" key="5">
    <source>
        <dbReference type="PROSITE" id="PS50977"/>
    </source>
</evidence>
<dbReference type="Gene3D" id="1.10.10.60">
    <property type="entry name" value="Homeodomain-like"/>
    <property type="match status" value="1"/>
</dbReference>
<dbReference type="SUPFAM" id="SSF48498">
    <property type="entry name" value="Tetracyclin repressor-like, C-terminal domain"/>
    <property type="match status" value="1"/>
</dbReference>
<dbReference type="PANTHER" id="PTHR30055">
    <property type="entry name" value="HTH-TYPE TRANSCRIPTIONAL REGULATOR RUTR"/>
    <property type="match status" value="1"/>
</dbReference>
<dbReference type="Gene3D" id="1.10.357.10">
    <property type="entry name" value="Tetracycline Repressor, domain 2"/>
    <property type="match status" value="1"/>
</dbReference>
<dbReference type="SUPFAM" id="SSF46689">
    <property type="entry name" value="Homeodomain-like"/>
    <property type="match status" value="1"/>
</dbReference>
<dbReference type="PANTHER" id="PTHR30055:SF234">
    <property type="entry name" value="HTH-TYPE TRANSCRIPTIONAL REGULATOR BETI"/>
    <property type="match status" value="1"/>
</dbReference>
<keyword evidence="7" id="KW-1185">Reference proteome</keyword>
<evidence type="ECO:0000313" key="6">
    <source>
        <dbReference type="EMBL" id="MDQ0896060.1"/>
    </source>
</evidence>
<dbReference type="Pfam" id="PF00440">
    <property type="entry name" value="TetR_N"/>
    <property type="match status" value="1"/>
</dbReference>
<dbReference type="PRINTS" id="PR00455">
    <property type="entry name" value="HTHTETR"/>
</dbReference>
<accession>A0ABU0RDA3</accession>
<dbReference type="Proteomes" id="UP001239083">
    <property type="component" value="Unassembled WGS sequence"/>
</dbReference>
<dbReference type="InterPro" id="IPR009057">
    <property type="entry name" value="Homeodomain-like_sf"/>
</dbReference>